<dbReference type="PANTHER" id="PTHR35862">
    <property type="entry name" value="FELS-2 PROPHAGE PROTEIN"/>
    <property type="match status" value="1"/>
</dbReference>
<evidence type="ECO:0000259" key="1">
    <source>
        <dbReference type="Pfam" id="PF04865"/>
    </source>
</evidence>
<dbReference type="InterPro" id="IPR058530">
    <property type="entry name" value="Baseplate_J-like_C"/>
</dbReference>
<evidence type="ECO:0000313" key="5">
    <source>
        <dbReference type="Proteomes" id="UP000503251"/>
    </source>
</evidence>
<proteinExistence type="predicted"/>
<dbReference type="RefSeq" id="WP_171267819.1">
    <property type="nucleotide sequence ID" value="NZ_CP039543.1"/>
</dbReference>
<feature type="domain" description="Baseplate J-like central" evidence="2">
    <location>
        <begin position="211"/>
        <end position="278"/>
    </location>
</feature>
<evidence type="ECO:0000313" key="4">
    <source>
        <dbReference type="EMBL" id="QJT10224.1"/>
    </source>
</evidence>
<evidence type="ECO:0000259" key="2">
    <source>
        <dbReference type="Pfam" id="PF26078"/>
    </source>
</evidence>
<dbReference type="InterPro" id="IPR006949">
    <property type="entry name" value="Barrel_Baseplate_J-like"/>
</dbReference>
<feature type="domain" description="Baseplate J-like C-terminal" evidence="3">
    <location>
        <begin position="293"/>
        <end position="365"/>
    </location>
</feature>
<sequence>MSSPTPSTALDKIQFCETDASAVEAEIITAYEAIAEQKLYPGDPVRLFLESLAYIIVQQRFLIDWSAKQNLVRFSIGPYLDELGALLRTTRLGDQCARTTLRFTLAAPLDWAVPIPAGTRATADGQLMWALDETAVINAGETSIDALATCSVAGTIGNGLVAGQINQLVDPVAYISKVANVAVSLGGTDVEGDERYRQRVQLAPERLAVCGPAGAYRYHALTAHQDVSDVAVVSPEPGRVDVYPLCNGAPPSTEILTAVRAALTHEEVRPLTDVVRVLPPEPVAYDVDCTWWIDPGDAAQVAVIQNRVATAAKNYVAWQASRLGRDLNPSRLTAMLVEAGASQVDVALPVAIGLAAHELATVGSVRCVFGGIKG</sequence>
<dbReference type="PIRSF" id="PIRSF020481">
    <property type="entry name" value="BAP"/>
    <property type="match status" value="1"/>
</dbReference>
<protein>
    <submittedName>
        <fullName evidence="4">Baseplate J/gp47 family protein</fullName>
    </submittedName>
</protein>
<dbReference type="Proteomes" id="UP000503251">
    <property type="component" value="Chromosome"/>
</dbReference>
<dbReference type="Pfam" id="PF26078">
    <property type="entry name" value="Baseplate_J_M"/>
    <property type="match status" value="1"/>
</dbReference>
<dbReference type="PANTHER" id="PTHR35862:SF1">
    <property type="entry name" value="FELS-2 PROPHAGE PROTEIN"/>
    <property type="match status" value="1"/>
</dbReference>
<dbReference type="Pfam" id="PF04865">
    <property type="entry name" value="Baseplate_J"/>
    <property type="match status" value="1"/>
</dbReference>
<evidence type="ECO:0000259" key="3">
    <source>
        <dbReference type="Pfam" id="PF26079"/>
    </source>
</evidence>
<dbReference type="InterPro" id="IPR052726">
    <property type="entry name" value="Phage_Baseplate_Hub"/>
</dbReference>
<dbReference type="InterPro" id="IPR058531">
    <property type="entry name" value="Baseplate_J_M"/>
</dbReference>
<dbReference type="InterPro" id="IPR014507">
    <property type="entry name" value="Baseplate_assembly_J_pred"/>
</dbReference>
<feature type="domain" description="Baseplate protein J-like barrel" evidence="1">
    <location>
        <begin position="100"/>
        <end position="187"/>
    </location>
</feature>
<accession>A0ABX6NJB4</accession>
<keyword evidence="5" id="KW-1185">Reference proteome</keyword>
<organism evidence="4 5">
    <name type="scientific">Oceanidesulfovibrio marinus</name>
    <dbReference type="NCBI Taxonomy" id="370038"/>
    <lineage>
        <taxon>Bacteria</taxon>
        <taxon>Pseudomonadati</taxon>
        <taxon>Thermodesulfobacteriota</taxon>
        <taxon>Desulfovibrionia</taxon>
        <taxon>Desulfovibrionales</taxon>
        <taxon>Desulfovibrionaceae</taxon>
        <taxon>Oceanidesulfovibrio</taxon>
    </lineage>
</organism>
<dbReference type="Pfam" id="PF26079">
    <property type="entry name" value="Baseplate_J_C"/>
    <property type="match status" value="1"/>
</dbReference>
<dbReference type="EMBL" id="CP039543">
    <property type="protein sequence ID" value="QJT10224.1"/>
    <property type="molecule type" value="Genomic_DNA"/>
</dbReference>
<gene>
    <name evidence="4" type="ORF">E8L03_15370</name>
</gene>
<reference evidence="4 5" key="1">
    <citation type="submission" date="2019-04" db="EMBL/GenBank/DDBJ databases">
        <title>Isolation and culture of sulfate reducing bacteria from the cold seep of the South China Sea.</title>
        <authorList>
            <person name="Sun C."/>
            <person name="Liu R."/>
        </authorList>
    </citation>
    <scope>NUCLEOTIDE SEQUENCE [LARGE SCALE GENOMIC DNA]</scope>
    <source>
        <strain evidence="4 5">CS1</strain>
    </source>
</reference>
<name>A0ABX6NJB4_9BACT</name>